<proteinExistence type="predicted"/>
<gene>
    <name evidence="1" type="ORF">K4H28_04370</name>
</gene>
<name>A0ABX8ZA09_9NEIS</name>
<dbReference type="EMBL" id="CP081150">
    <property type="protein sequence ID" value="QZA78650.1"/>
    <property type="molecule type" value="Genomic_DNA"/>
</dbReference>
<evidence type="ECO:0000313" key="1">
    <source>
        <dbReference type="EMBL" id="QZA78650.1"/>
    </source>
</evidence>
<accession>A0ABX8ZA09</accession>
<dbReference type="InterPro" id="IPR014054">
    <property type="entry name" value="Phage_regulatory_Rha"/>
</dbReference>
<organism evidence="1 2">
    <name type="scientific">Deefgea tanakiae</name>
    <dbReference type="NCBI Taxonomy" id="2865840"/>
    <lineage>
        <taxon>Bacteria</taxon>
        <taxon>Pseudomonadati</taxon>
        <taxon>Pseudomonadota</taxon>
        <taxon>Betaproteobacteria</taxon>
        <taxon>Neisseriales</taxon>
        <taxon>Chitinibacteraceae</taxon>
        <taxon>Deefgea</taxon>
    </lineage>
</organism>
<reference evidence="1 2" key="1">
    <citation type="submission" date="2021-08" db="EMBL/GenBank/DDBJ databases">
        <title>complete genome sequencing of Deefgea sp. D25.</title>
        <authorList>
            <person name="Bae J.-W."/>
            <person name="Gim D.-H."/>
        </authorList>
    </citation>
    <scope>NUCLEOTIDE SEQUENCE [LARGE SCALE GENOMIC DNA]</scope>
    <source>
        <strain evidence="1 2">D25</strain>
    </source>
</reference>
<dbReference type="Pfam" id="PF09669">
    <property type="entry name" value="Phage_pRha"/>
    <property type="match status" value="1"/>
</dbReference>
<dbReference type="RefSeq" id="WP_221007175.1">
    <property type="nucleotide sequence ID" value="NZ_CP081150.1"/>
</dbReference>
<sequence>MAYLIPVPEQDLQLISSNIEPLIDSRLLAAKLGVQHRHLLRRIEQHQGDYVALGVMRFESAKPQELGGRPERFALLNEDQAMLVLTYTRNTPEIRAMKARLIQAFGEARRTLAARDQQYLPSYRHAHQAASQLAEYAQQHGSSTPAKFHHINLEKLVNKTIGIDKGQRAKLSTAQLTTLGCCYVLAAESVQYALATGADHKQAYQAVKAKLAMFKSLFLPAGLLEG</sequence>
<evidence type="ECO:0000313" key="2">
    <source>
        <dbReference type="Proteomes" id="UP000825679"/>
    </source>
</evidence>
<keyword evidence="2" id="KW-1185">Reference proteome</keyword>
<protein>
    <submittedName>
        <fullName evidence="1">Rha family transcriptional regulator</fullName>
    </submittedName>
</protein>
<dbReference type="Proteomes" id="UP000825679">
    <property type="component" value="Chromosome"/>
</dbReference>